<dbReference type="PANTHER" id="PTHR42924">
    <property type="entry name" value="EXONUCLEASE"/>
    <property type="match status" value="1"/>
</dbReference>
<dbReference type="Pfam" id="PF13263">
    <property type="entry name" value="PHP_C"/>
    <property type="match status" value="1"/>
</dbReference>
<sequence>MRNEDGPDRDGAQPLGKADLHIHTSHGDGLDSAEAIVDWAETRTDLDLIAITDHDEVAAGLRARDYALRRGYRVQVVPGVEITTRGGHLLALDVDRTFRMLRPLEESVDEVRAAGGICIAPHPYSWLTTSIGERGLRRLLPDGVAGKLAGIEVWNPSLAGLVCHERTKVANARRWNLAEVGGSDAHAAVFIGSAFTTFPGQGWDEFKVALNARTTRAYGRFWSAAEVRPIAIKQTARAWFVSPVTKVRRTIARREGRVAVALPGRGAE</sequence>
<reference evidence="3" key="1">
    <citation type="submission" date="2020-02" db="EMBL/GenBank/DDBJ databases">
        <authorList>
            <person name="Meier V. D."/>
        </authorList>
    </citation>
    <scope>NUCLEOTIDE SEQUENCE</scope>
    <source>
        <strain evidence="3">AVDCRST_MAG18</strain>
    </source>
</reference>
<accession>A0A6J4UK44</accession>
<dbReference type="GO" id="GO:0035312">
    <property type="term" value="F:5'-3' DNA exonuclease activity"/>
    <property type="evidence" value="ECO:0007669"/>
    <property type="project" value="TreeGrafter"/>
</dbReference>
<dbReference type="InterPro" id="IPR016195">
    <property type="entry name" value="Pol/histidinol_Pase-like"/>
</dbReference>
<dbReference type="GO" id="GO:0004534">
    <property type="term" value="F:5'-3' RNA exonuclease activity"/>
    <property type="evidence" value="ECO:0007669"/>
    <property type="project" value="TreeGrafter"/>
</dbReference>
<protein>
    <recommendedName>
        <fullName evidence="2">Polymerase/histidinol phosphatase N-terminal domain-containing protein</fullName>
    </recommendedName>
</protein>
<dbReference type="SUPFAM" id="SSF89550">
    <property type="entry name" value="PHP domain-like"/>
    <property type="match status" value="1"/>
</dbReference>
<feature type="region of interest" description="Disordered" evidence="1">
    <location>
        <begin position="1"/>
        <end position="26"/>
    </location>
</feature>
<dbReference type="AlphaFoldDB" id="A0A6J4UK44"/>
<dbReference type="InterPro" id="IPR003141">
    <property type="entry name" value="Pol/His_phosphatase_N"/>
</dbReference>
<dbReference type="Gene3D" id="3.20.20.140">
    <property type="entry name" value="Metal-dependent hydrolases"/>
    <property type="match status" value="1"/>
</dbReference>
<evidence type="ECO:0000256" key="1">
    <source>
        <dbReference type="SAM" id="MobiDB-lite"/>
    </source>
</evidence>
<dbReference type="PANTHER" id="PTHR42924:SF3">
    <property type="entry name" value="POLYMERASE_HISTIDINOL PHOSPHATASE N-TERMINAL DOMAIN-CONTAINING PROTEIN"/>
    <property type="match status" value="1"/>
</dbReference>
<dbReference type="EMBL" id="CADCWN010000022">
    <property type="protein sequence ID" value="CAA9551174.1"/>
    <property type="molecule type" value="Genomic_DNA"/>
</dbReference>
<evidence type="ECO:0000313" key="3">
    <source>
        <dbReference type="EMBL" id="CAA9551174.1"/>
    </source>
</evidence>
<proteinExistence type="predicted"/>
<dbReference type="SMART" id="SM00481">
    <property type="entry name" value="POLIIIAc"/>
    <property type="match status" value="1"/>
</dbReference>
<feature type="compositionally biased region" description="Basic and acidic residues" evidence="1">
    <location>
        <begin position="1"/>
        <end position="11"/>
    </location>
</feature>
<evidence type="ECO:0000259" key="2">
    <source>
        <dbReference type="SMART" id="SM00481"/>
    </source>
</evidence>
<feature type="domain" description="Polymerase/histidinol phosphatase N-terminal" evidence="2">
    <location>
        <begin position="18"/>
        <end position="86"/>
    </location>
</feature>
<name>A0A6J4UK44_9BACT</name>
<dbReference type="InterPro" id="IPR052018">
    <property type="entry name" value="PHP_domain"/>
</dbReference>
<gene>
    <name evidence="3" type="ORF">AVDCRST_MAG18-330</name>
</gene>
<organism evidence="3">
    <name type="scientific">uncultured Thermomicrobiales bacterium</name>
    <dbReference type="NCBI Taxonomy" id="1645740"/>
    <lineage>
        <taxon>Bacteria</taxon>
        <taxon>Pseudomonadati</taxon>
        <taxon>Thermomicrobiota</taxon>
        <taxon>Thermomicrobia</taxon>
        <taxon>Thermomicrobiales</taxon>
        <taxon>environmental samples</taxon>
    </lineage>
</organism>